<dbReference type="KEGG" id="sgrg:L0C25_05085"/>
<feature type="transmembrane region" description="Helical" evidence="1">
    <location>
        <begin position="59"/>
        <end position="75"/>
    </location>
</feature>
<dbReference type="RefSeq" id="WP_271635356.1">
    <property type="nucleotide sequence ID" value="NZ_CP094970.1"/>
</dbReference>
<feature type="transmembrane region" description="Helical" evidence="1">
    <location>
        <begin position="119"/>
        <end position="141"/>
    </location>
</feature>
<keyword evidence="3" id="KW-1185">Reference proteome</keyword>
<keyword evidence="1" id="KW-1133">Transmembrane helix</keyword>
<sequence>MTITLQSVALRSAIVVSAMLIVLVAAATEDASPSAGSWTIALVALACAVGAAVQPDGPAAGVAIALLLVNWLMVVDDELSLLTPVGAVLVLVLHTAASLESVTPAGIHLAPSTYRRWAIRWAIVAAAAIGTWLAALAAANIDHTSNIVLVLGIGLLVGGGVWLMRARVLSA</sequence>
<organism evidence="2 3">
    <name type="scientific">Solicola gregarius</name>
    <dbReference type="NCBI Taxonomy" id="2908642"/>
    <lineage>
        <taxon>Bacteria</taxon>
        <taxon>Bacillati</taxon>
        <taxon>Actinomycetota</taxon>
        <taxon>Actinomycetes</taxon>
        <taxon>Propionibacteriales</taxon>
        <taxon>Nocardioidaceae</taxon>
        <taxon>Solicola</taxon>
    </lineage>
</organism>
<feature type="transmembrane region" description="Helical" evidence="1">
    <location>
        <begin position="147"/>
        <end position="164"/>
    </location>
</feature>
<reference evidence="2" key="1">
    <citation type="submission" date="2022-01" db="EMBL/GenBank/DDBJ databases">
        <title>Nocardioidaceae gen. sp. A5X3R13.</title>
        <authorList>
            <person name="Lopez Marin M.A."/>
            <person name="Uhlik O."/>
        </authorList>
    </citation>
    <scope>NUCLEOTIDE SEQUENCE</scope>
    <source>
        <strain evidence="2">A5X3R13</strain>
    </source>
</reference>
<dbReference type="AlphaFoldDB" id="A0AA46TJH2"/>
<keyword evidence="1" id="KW-0812">Transmembrane</keyword>
<evidence type="ECO:0000313" key="3">
    <source>
        <dbReference type="Proteomes" id="UP001164390"/>
    </source>
</evidence>
<accession>A0AA46TJH2</accession>
<keyword evidence="1" id="KW-0472">Membrane</keyword>
<feature type="transmembrane region" description="Helical" evidence="1">
    <location>
        <begin position="81"/>
        <end position="99"/>
    </location>
</feature>
<name>A0AA46TJH2_9ACTN</name>
<feature type="transmembrane region" description="Helical" evidence="1">
    <location>
        <begin position="34"/>
        <end position="52"/>
    </location>
</feature>
<feature type="transmembrane region" description="Helical" evidence="1">
    <location>
        <begin position="9"/>
        <end position="28"/>
    </location>
</feature>
<gene>
    <name evidence="2" type="ORF">L0C25_05085</name>
</gene>
<evidence type="ECO:0000256" key="1">
    <source>
        <dbReference type="SAM" id="Phobius"/>
    </source>
</evidence>
<protein>
    <submittedName>
        <fullName evidence="2">Uncharacterized protein</fullName>
    </submittedName>
</protein>
<dbReference type="Proteomes" id="UP001164390">
    <property type="component" value="Chromosome"/>
</dbReference>
<dbReference type="EMBL" id="CP094970">
    <property type="protein sequence ID" value="UYM06451.1"/>
    <property type="molecule type" value="Genomic_DNA"/>
</dbReference>
<evidence type="ECO:0000313" key="2">
    <source>
        <dbReference type="EMBL" id="UYM06451.1"/>
    </source>
</evidence>
<proteinExistence type="predicted"/>